<name>A0A1I9YJM7_9BURK</name>
<organism evidence="1">
    <name type="scientific">Paraburkholderia sprentiae WSM5005</name>
    <dbReference type="NCBI Taxonomy" id="754502"/>
    <lineage>
        <taxon>Bacteria</taxon>
        <taxon>Pseudomonadati</taxon>
        <taxon>Pseudomonadota</taxon>
        <taxon>Betaproteobacteria</taxon>
        <taxon>Burkholderiales</taxon>
        <taxon>Burkholderiaceae</taxon>
        <taxon>Paraburkholderia</taxon>
    </lineage>
</organism>
<dbReference type="EMBL" id="CP017561">
    <property type="protein sequence ID" value="APA86510.1"/>
    <property type="molecule type" value="Genomic_DNA"/>
</dbReference>
<proteinExistence type="predicted"/>
<sequence length="75" mass="8245">MAVDNEDTLLFVVDSPVDKELTPVDKLDMPVLSEEIPVEVEIDRSFMARFVALSCEPLIASVLVSLMRPAATLVI</sequence>
<protein>
    <submittedName>
        <fullName evidence="1">Uncharacterized protein</fullName>
    </submittedName>
</protein>
<gene>
    <name evidence="1" type="ORF">BJG93_14730</name>
</gene>
<dbReference type="AlphaFoldDB" id="A0A1I9YJM7"/>
<evidence type="ECO:0000313" key="1">
    <source>
        <dbReference type="EMBL" id="APA86510.1"/>
    </source>
</evidence>
<reference evidence="1" key="1">
    <citation type="submission" date="2016-09" db="EMBL/GenBank/DDBJ databases">
        <title>The Complete Genome of Burkholderia sprentiae wsm5005.</title>
        <authorList>
            <person name="De Meyer S."/>
            <person name="Wang P."/>
            <person name="Terpolilli J."/>
        </authorList>
    </citation>
    <scope>NUCLEOTIDE SEQUENCE [LARGE SCALE GENOMIC DNA]</scope>
    <source>
        <strain evidence="1">WSM5005</strain>
    </source>
</reference>
<accession>A0A1I9YJM7</accession>